<dbReference type="NCBIfam" id="NF041061">
    <property type="entry name" value="DpdD"/>
    <property type="match status" value="1"/>
</dbReference>
<proteinExistence type="predicted"/>
<accession>A0A089Q698</accession>
<dbReference type="AlphaFoldDB" id="A0A089Q698"/>
<dbReference type="EMBL" id="CP009451">
    <property type="protein sequence ID" value="AIR05924.1"/>
    <property type="molecule type" value="Genomic_DNA"/>
</dbReference>
<protein>
    <submittedName>
        <fullName evidence="1">Uncharacterized protein</fullName>
    </submittedName>
</protein>
<reference evidence="1 2" key="1">
    <citation type="submission" date="2014-09" db="EMBL/GenBank/DDBJ databases">
        <title>Cedecea neteri SSMD04 Genome Sequencing.</title>
        <authorList>
            <person name="Tan J.-Y."/>
        </authorList>
    </citation>
    <scope>NUCLEOTIDE SEQUENCE [LARGE SCALE GENOMIC DNA]</scope>
    <source>
        <strain evidence="1 2">SSMD04</strain>
    </source>
</reference>
<keyword evidence="2" id="KW-1185">Reference proteome</keyword>
<evidence type="ECO:0000313" key="2">
    <source>
        <dbReference type="Proteomes" id="UP000029481"/>
    </source>
</evidence>
<evidence type="ECO:0000313" key="1">
    <source>
        <dbReference type="EMBL" id="AIR05924.1"/>
    </source>
</evidence>
<gene>
    <name evidence="1" type="ORF">JT31_15260</name>
</gene>
<name>A0A089Q698_9ENTR</name>
<sequence length="723" mass="81542">MQADWLEKFYADDTYLDFGKAMRGEYNTPQINTLIQKANAQQMPCIIPSARQGRTTFYGLAQNGRSLEELRRVLTAALGSADTSADIKTLYHPTEPGEQLLLERSPNGILSFHFLQVAVTTAEEAAKLRGERTKRVYAMLETVMELYRQRPVLNTLISRQTGRILRDFYTACHAHDGKAAELYLQELRGNQALSPLNLLFLELQGMAASAKWEAILTFPRLDVLLQGRVPERIQRLLLRSTGHYMMNAIQKANFPEDLRDGARRLALDMLPLYKTKPGFAHHDNFLSDWQLWVMGAALLGIHGWQTASPVLQKGWIQQVEDWVNDASALQAVVQDAEQKLIQAPVVTLLSVDDAIALLAEAFIADVERESEIFAQMSAMPEVTQQALRATPKYWDAWLGLKKRCEPQGYGWHHWLLDVQQATDSQQYESLRQQLTIQYMDWLPATFDEQQWTQLLGQQPTGMLGQALRDGLPNVLQWLNEYGVSVSSSLWSEWLTLLALEGVSSVEDVRLGGMILDALLSGSFSHKEYLDALDAIEELCRKNESSRTVEYAIDIAEVLYDRVSGDDARRLRYWVGVQEMLVRRWERLDNSMQLLARMVERLYLGNDAGNTFPTEITQAGVASPLHRDLSGKKLVIYSLTETAARRGRDALMKLYPGLSIELNADHVATDALINAARKADYFIFASGSSKHQAFYTVTSCREDIIYPAGKGASSMVAAFIRELV</sequence>
<dbReference type="KEGG" id="cnt:JT31_15260"/>
<organism evidence="1 2">
    <name type="scientific">Cedecea neteri</name>
    <dbReference type="NCBI Taxonomy" id="158822"/>
    <lineage>
        <taxon>Bacteria</taxon>
        <taxon>Pseudomonadati</taxon>
        <taxon>Pseudomonadota</taxon>
        <taxon>Gammaproteobacteria</taxon>
        <taxon>Enterobacterales</taxon>
        <taxon>Enterobacteriaceae</taxon>
        <taxon>Cedecea</taxon>
    </lineage>
</organism>
<dbReference type="InterPro" id="IPR049807">
    <property type="entry name" value="DpdD-like"/>
</dbReference>
<dbReference type="Proteomes" id="UP000029481">
    <property type="component" value="Chromosome"/>
</dbReference>
<dbReference type="RefSeq" id="WP_038478707.1">
    <property type="nucleotide sequence ID" value="NZ_CP009451.1"/>
</dbReference>